<organism evidence="2 3">
    <name type="scientific">Streptomyces vulcanius</name>
    <dbReference type="NCBI Taxonomy" id="1441876"/>
    <lineage>
        <taxon>Bacteria</taxon>
        <taxon>Bacillati</taxon>
        <taxon>Actinomycetota</taxon>
        <taxon>Actinomycetes</taxon>
        <taxon>Kitasatosporales</taxon>
        <taxon>Streptomycetaceae</taxon>
        <taxon>Streptomyces</taxon>
    </lineage>
</organism>
<comment type="caution">
    <text evidence="2">The sequence shown here is derived from an EMBL/GenBank/DDBJ whole genome shotgun (WGS) entry which is preliminary data.</text>
</comment>
<dbReference type="RefSeq" id="WP_381186558.1">
    <property type="nucleotide sequence ID" value="NZ_JBHSFK010000061.1"/>
</dbReference>
<dbReference type="Pfam" id="PF10686">
    <property type="entry name" value="YAcAr"/>
    <property type="match status" value="1"/>
</dbReference>
<dbReference type="Proteomes" id="UP001595839">
    <property type="component" value="Unassembled WGS sequence"/>
</dbReference>
<reference evidence="3" key="1">
    <citation type="journal article" date="2019" name="Int. J. Syst. Evol. Microbiol.">
        <title>The Global Catalogue of Microorganisms (GCM) 10K type strain sequencing project: providing services to taxonomists for standard genome sequencing and annotation.</title>
        <authorList>
            <consortium name="The Broad Institute Genomics Platform"/>
            <consortium name="The Broad Institute Genome Sequencing Center for Infectious Disease"/>
            <person name="Wu L."/>
            <person name="Ma J."/>
        </authorList>
    </citation>
    <scope>NUCLEOTIDE SEQUENCE [LARGE SCALE GENOMIC DNA]</scope>
    <source>
        <strain evidence="3">CGMCC 4.7177</strain>
    </source>
</reference>
<protein>
    <submittedName>
        <fullName evidence="2">SLOG family protein</fullName>
    </submittedName>
</protein>
<keyword evidence="3" id="KW-1185">Reference proteome</keyword>
<gene>
    <name evidence="2" type="ORF">ACFPIH_51725</name>
</gene>
<evidence type="ECO:0000313" key="2">
    <source>
        <dbReference type="EMBL" id="MFC4507783.1"/>
    </source>
</evidence>
<name>A0ABV9B9X2_9ACTN</name>
<dbReference type="EMBL" id="JBHSFK010000061">
    <property type="protein sequence ID" value="MFC4507783.1"/>
    <property type="molecule type" value="Genomic_DNA"/>
</dbReference>
<proteinExistence type="predicted"/>
<accession>A0ABV9B9X2</accession>
<evidence type="ECO:0000259" key="1">
    <source>
        <dbReference type="Pfam" id="PF10686"/>
    </source>
</evidence>
<dbReference type="InterPro" id="IPR019627">
    <property type="entry name" value="YAcAr"/>
</dbReference>
<evidence type="ECO:0000313" key="3">
    <source>
        <dbReference type="Proteomes" id="UP001595839"/>
    </source>
</evidence>
<sequence length="164" mass="18080">MTPESFSHVVLVTGSRSWNDEKSMRETFNDAWRDWGPKNVTRPVLLSGHCPKGADAMAERLWRAAGFEIRTFPADWSTHGGAAGFQRNQEMVDAAQVFRGAGAQVLCTAFLDLCRKPGCPQRDQEQLMPHTPGHFSHGTIHCRSRAQAAGIVTATVIHPSLPPF</sequence>
<feature type="domain" description="YspA cpYpsA-related SLOG" evidence="1">
    <location>
        <begin position="9"/>
        <end position="79"/>
    </location>
</feature>